<proteinExistence type="inferred from homology"/>
<dbReference type="PROSITE" id="PS50263">
    <property type="entry name" value="CN_HYDROLASE"/>
    <property type="match status" value="1"/>
</dbReference>
<feature type="compositionally biased region" description="Low complexity" evidence="2">
    <location>
        <begin position="335"/>
        <end position="350"/>
    </location>
</feature>
<accession>A0A6A6C7T8</accession>
<evidence type="ECO:0000256" key="2">
    <source>
        <dbReference type="SAM" id="MobiDB-lite"/>
    </source>
</evidence>
<protein>
    <recommendedName>
        <fullName evidence="3">CN hydrolase domain-containing protein</fullName>
    </recommendedName>
</protein>
<feature type="region of interest" description="Disordered" evidence="2">
    <location>
        <begin position="323"/>
        <end position="350"/>
    </location>
</feature>
<evidence type="ECO:0000259" key="3">
    <source>
        <dbReference type="PROSITE" id="PS50263"/>
    </source>
</evidence>
<dbReference type="InterPro" id="IPR015942">
    <property type="entry name" value="Asp/Glu/hydantoin_racemase"/>
</dbReference>
<dbReference type="Pfam" id="PF00795">
    <property type="entry name" value="CN_hydrolase"/>
    <property type="match status" value="1"/>
</dbReference>
<dbReference type="RefSeq" id="XP_033664000.1">
    <property type="nucleotide sequence ID" value="XM_033817967.1"/>
</dbReference>
<dbReference type="PANTHER" id="PTHR28047:SF6">
    <property type="entry name" value="CN HYDROLASE DOMAIN-CONTAINING PROTEIN"/>
    <property type="match status" value="1"/>
</dbReference>
<dbReference type="InterPro" id="IPR036526">
    <property type="entry name" value="C-N_Hydrolase_sf"/>
</dbReference>
<dbReference type="AlphaFoldDB" id="A0A6A6C7T8"/>
<dbReference type="EMBL" id="ML993610">
    <property type="protein sequence ID" value="KAF2163111.1"/>
    <property type="molecule type" value="Genomic_DNA"/>
</dbReference>
<dbReference type="Proteomes" id="UP000799537">
    <property type="component" value="Unassembled WGS sequence"/>
</dbReference>
<sequence length="606" mass="65307">MPRKIKIAAAQVGTVHRTSPREETLSRLLQLLGDAASQGAEVVLFPETTFTTFFPRYLIEDEAELQSFFEHGDVATAPNTKPLFDKARELGVDISVGLGEATEDGQHFNTSIYYHSKTGSILSKYRKIHLPGDFEPFKDPNAVNQLEKRYFLPGNLGFNAFRVPKLASNSEPIFGMMICNDRRWPEAWRCLGLQGVEVVLCGYNTAGFAPHLWGADVSQTPEAAEADALFHHKLTMQSNSYMNATFSVCAARCGMDDDKYNLIGGSCIIDPEGKILAEAKTKGDEVVFAEIDLDACRQGKTRTFDFARHRRVEHYGRIVGQTGVVEPPRLGGGTTTRSTNGTTTTNGDPTAITNEGTPKKKVNILLLNPNSTPSMTTTCLTTAQPTLPPDVHLTPFTAPAKLSPSAIESSFDAIFSASACARTLLADPNLPSYDGILVACYSEHPLIKLLREELEIPVMGIMQASILFASTLGARYGLIATSQRSKGNHALHLAHDTSCAGISSVDLGVLDLERLPREVVMAKMRSAAEELIAQGAEVLLLGCAGMSGMKEALEEAVSGRGVEVVDGVVAGVQILSGVVRMGGRTAKGGVFRSSKVVREGRGDGFV</sequence>
<evidence type="ECO:0000313" key="5">
    <source>
        <dbReference type="Proteomes" id="UP000799537"/>
    </source>
</evidence>
<name>A0A6A6C7T8_ZASCE</name>
<comment type="similarity">
    <text evidence="1">Belongs to the HyuE racemase family.</text>
</comment>
<gene>
    <name evidence="4" type="ORF">M409DRAFT_68733</name>
</gene>
<dbReference type="GeneID" id="54571239"/>
<dbReference type="OrthoDB" id="412018at2759"/>
<dbReference type="InterPro" id="IPR053714">
    <property type="entry name" value="Iso_Racemase_Enz_sf"/>
</dbReference>
<dbReference type="GO" id="GO:0047661">
    <property type="term" value="F:amino-acid racemase activity"/>
    <property type="evidence" value="ECO:0007669"/>
    <property type="project" value="InterPro"/>
</dbReference>
<feature type="domain" description="CN hydrolase" evidence="3">
    <location>
        <begin position="5"/>
        <end position="293"/>
    </location>
</feature>
<dbReference type="Pfam" id="PF01177">
    <property type="entry name" value="Asp_Glu_race"/>
    <property type="match status" value="1"/>
</dbReference>
<dbReference type="Gene3D" id="3.40.50.12500">
    <property type="match status" value="1"/>
</dbReference>
<dbReference type="InterPro" id="IPR052186">
    <property type="entry name" value="Hydantoin_racemase-like"/>
</dbReference>
<keyword evidence="5" id="KW-1185">Reference proteome</keyword>
<evidence type="ECO:0000256" key="1">
    <source>
        <dbReference type="ARBA" id="ARBA00038414"/>
    </source>
</evidence>
<dbReference type="PANTHER" id="PTHR28047">
    <property type="entry name" value="PROTEIN DCG1"/>
    <property type="match status" value="1"/>
</dbReference>
<dbReference type="Gene3D" id="3.60.110.10">
    <property type="entry name" value="Carbon-nitrogen hydrolase"/>
    <property type="match status" value="1"/>
</dbReference>
<evidence type="ECO:0000313" key="4">
    <source>
        <dbReference type="EMBL" id="KAF2163111.1"/>
    </source>
</evidence>
<organism evidence="4 5">
    <name type="scientific">Zasmidium cellare ATCC 36951</name>
    <dbReference type="NCBI Taxonomy" id="1080233"/>
    <lineage>
        <taxon>Eukaryota</taxon>
        <taxon>Fungi</taxon>
        <taxon>Dikarya</taxon>
        <taxon>Ascomycota</taxon>
        <taxon>Pezizomycotina</taxon>
        <taxon>Dothideomycetes</taxon>
        <taxon>Dothideomycetidae</taxon>
        <taxon>Mycosphaerellales</taxon>
        <taxon>Mycosphaerellaceae</taxon>
        <taxon>Zasmidium</taxon>
    </lineage>
</organism>
<reference evidence="4" key="1">
    <citation type="journal article" date="2020" name="Stud. Mycol.">
        <title>101 Dothideomycetes genomes: a test case for predicting lifestyles and emergence of pathogens.</title>
        <authorList>
            <person name="Haridas S."/>
            <person name="Albert R."/>
            <person name="Binder M."/>
            <person name="Bloem J."/>
            <person name="Labutti K."/>
            <person name="Salamov A."/>
            <person name="Andreopoulos B."/>
            <person name="Baker S."/>
            <person name="Barry K."/>
            <person name="Bills G."/>
            <person name="Bluhm B."/>
            <person name="Cannon C."/>
            <person name="Castanera R."/>
            <person name="Culley D."/>
            <person name="Daum C."/>
            <person name="Ezra D."/>
            <person name="Gonzalez J."/>
            <person name="Henrissat B."/>
            <person name="Kuo A."/>
            <person name="Liang C."/>
            <person name="Lipzen A."/>
            <person name="Lutzoni F."/>
            <person name="Magnuson J."/>
            <person name="Mondo S."/>
            <person name="Nolan M."/>
            <person name="Ohm R."/>
            <person name="Pangilinan J."/>
            <person name="Park H.-J."/>
            <person name="Ramirez L."/>
            <person name="Alfaro M."/>
            <person name="Sun H."/>
            <person name="Tritt A."/>
            <person name="Yoshinaga Y."/>
            <person name="Zwiers L.-H."/>
            <person name="Turgeon B."/>
            <person name="Goodwin S."/>
            <person name="Spatafora J."/>
            <person name="Crous P."/>
            <person name="Grigoriev I."/>
        </authorList>
    </citation>
    <scope>NUCLEOTIDE SEQUENCE</scope>
    <source>
        <strain evidence="4">ATCC 36951</strain>
    </source>
</reference>
<dbReference type="InterPro" id="IPR003010">
    <property type="entry name" value="C-N_Hydrolase"/>
</dbReference>
<dbReference type="SUPFAM" id="SSF56317">
    <property type="entry name" value="Carbon-nitrogen hydrolase"/>
    <property type="match status" value="1"/>
</dbReference>